<dbReference type="STRING" id="50376.A0A517LMF1"/>
<dbReference type="Gene3D" id="3.40.50.12780">
    <property type="entry name" value="N-terminal domain of ligase-like"/>
    <property type="match status" value="1"/>
</dbReference>
<name>A0A517LMF1_9PEZI</name>
<dbReference type="PANTHER" id="PTHR43272:SF33">
    <property type="entry name" value="AMP-BINDING DOMAIN-CONTAINING PROTEIN-RELATED"/>
    <property type="match status" value="1"/>
</dbReference>
<dbReference type="InterPro" id="IPR020845">
    <property type="entry name" value="AMP-binding_CS"/>
</dbReference>
<reference evidence="4 5" key="1">
    <citation type="submission" date="2019-07" db="EMBL/GenBank/DDBJ databases">
        <title>Finished genome of Venturia effusa.</title>
        <authorList>
            <person name="Young C.A."/>
            <person name="Cox M.P."/>
            <person name="Ganley A.R.D."/>
            <person name="David W.J."/>
        </authorList>
    </citation>
    <scope>NUCLEOTIDE SEQUENCE [LARGE SCALE GENOMIC DNA]</scope>
    <source>
        <strain evidence="5">albino</strain>
    </source>
</reference>
<evidence type="ECO:0000313" key="5">
    <source>
        <dbReference type="Proteomes" id="UP000316270"/>
    </source>
</evidence>
<dbReference type="OrthoDB" id="1700726at2759"/>
<gene>
    <name evidence="4" type="ORF">FKW77_001446</name>
</gene>
<evidence type="ECO:0000259" key="3">
    <source>
        <dbReference type="Pfam" id="PF00501"/>
    </source>
</evidence>
<dbReference type="SUPFAM" id="SSF56801">
    <property type="entry name" value="Acetyl-CoA synthetase-like"/>
    <property type="match status" value="1"/>
</dbReference>
<dbReference type="Pfam" id="PF00501">
    <property type="entry name" value="AMP-binding"/>
    <property type="match status" value="1"/>
</dbReference>
<dbReference type="Proteomes" id="UP000316270">
    <property type="component" value="Chromosome 16"/>
</dbReference>
<dbReference type="InterPro" id="IPR000873">
    <property type="entry name" value="AMP-dep_synth/lig_dom"/>
</dbReference>
<dbReference type="GO" id="GO:0005524">
    <property type="term" value="F:ATP binding"/>
    <property type="evidence" value="ECO:0007669"/>
    <property type="project" value="UniProtKB-KW"/>
</dbReference>
<dbReference type="GO" id="GO:0016020">
    <property type="term" value="C:membrane"/>
    <property type="evidence" value="ECO:0007669"/>
    <property type="project" value="TreeGrafter"/>
</dbReference>
<organism evidence="4 5">
    <name type="scientific">Venturia effusa</name>
    <dbReference type="NCBI Taxonomy" id="50376"/>
    <lineage>
        <taxon>Eukaryota</taxon>
        <taxon>Fungi</taxon>
        <taxon>Dikarya</taxon>
        <taxon>Ascomycota</taxon>
        <taxon>Pezizomycotina</taxon>
        <taxon>Dothideomycetes</taxon>
        <taxon>Pleosporomycetidae</taxon>
        <taxon>Venturiales</taxon>
        <taxon>Venturiaceae</taxon>
        <taxon>Venturia</taxon>
    </lineage>
</organism>
<evidence type="ECO:0000256" key="2">
    <source>
        <dbReference type="ARBA" id="ARBA00022840"/>
    </source>
</evidence>
<dbReference type="AlphaFoldDB" id="A0A517LMF1"/>
<accession>A0A517LMF1</accession>
<proteinExistence type="predicted"/>
<keyword evidence="1" id="KW-0547">Nucleotide-binding</keyword>
<dbReference type="GO" id="GO:0005783">
    <property type="term" value="C:endoplasmic reticulum"/>
    <property type="evidence" value="ECO:0007669"/>
    <property type="project" value="TreeGrafter"/>
</dbReference>
<dbReference type="PROSITE" id="PS00455">
    <property type="entry name" value="AMP_BINDING"/>
    <property type="match status" value="1"/>
</dbReference>
<feature type="domain" description="AMP-dependent synthetase/ligase" evidence="3">
    <location>
        <begin position="91"/>
        <end position="512"/>
    </location>
</feature>
<dbReference type="InterPro" id="IPR042099">
    <property type="entry name" value="ANL_N_sf"/>
</dbReference>
<dbReference type="GO" id="GO:0004467">
    <property type="term" value="F:long-chain fatty acid-CoA ligase activity"/>
    <property type="evidence" value="ECO:0007669"/>
    <property type="project" value="TreeGrafter"/>
</dbReference>
<evidence type="ECO:0000256" key="1">
    <source>
        <dbReference type="ARBA" id="ARBA00022741"/>
    </source>
</evidence>
<sequence>MVKLHSLAVERARELQPPPKAGDPYAVPVPGSKTEGRSHVYRHWRFPDRLLETLDPKIRTAHDFFEETASLVPTNRCLGHRPWNSETRKFQDYVWLTYGEVQERRKNFGSGLVQLHEKYGVTGSGYGVGLWCQNRPEWQITDLACMSQSLFSVSLYDTLGPDTSEYIINHASLSCVVTSLIHVPTLLKLKPKCPSLKFIVCLDTLYAGDLPNMSKAELLAQFAEDYGVGLYTIQDVEALGRANPRPMNPPTGDDIVTINYTSGTTGHPKGVVLRHRNAVAAASSAMMFFRQEDDEVVCSFLPLAHIYQRVCEHLSLWGGGAIGYFHGNVGEIVEDLHLLRPTAFTGVPRLFNKFGSKITDATLNSPKPITAALSRKAVGTKLERMKDTRPGYATNKHIFWDRIWSKKVAANVGLDKCHTVVSGSAPLDPKLHQFLRAAFANNFAQGYGLTETYAITLCQLEGDMSVGNCGGPAPSTELCLRDVPDMEYFATDTPQPRGELLVRGNNIFREYWRNPEGTKATMTEDGWFCTGDIATVDSLGRFAIIDRRKQLFKLAQGEYISPERIENIFLANCGWLASGFMHGDSDKTALVGIFGVDPEGFSLFASKVLKSKIDPSDVKGIKDACDDPRVKAAAMKELTAISKKNRLQKFEYCRALFLSLDPFTEANGLVTPTMKLKRSQAAKWYREHIDKLYAEVDAEDAKKPKDKARL</sequence>
<keyword evidence="5" id="KW-1185">Reference proteome</keyword>
<dbReference type="PANTHER" id="PTHR43272">
    <property type="entry name" value="LONG-CHAIN-FATTY-ACID--COA LIGASE"/>
    <property type="match status" value="1"/>
</dbReference>
<keyword evidence="2" id="KW-0067">ATP-binding</keyword>
<evidence type="ECO:0000313" key="4">
    <source>
        <dbReference type="EMBL" id="QDS76746.1"/>
    </source>
</evidence>
<protein>
    <recommendedName>
        <fullName evidence="3">AMP-dependent synthetase/ligase domain-containing protein</fullName>
    </recommendedName>
</protein>
<dbReference type="EMBL" id="CP042200">
    <property type="protein sequence ID" value="QDS76746.1"/>
    <property type="molecule type" value="Genomic_DNA"/>
</dbReference>